<keyword evidence="15" id="KW-1185">Reference proteome</keyword>
<keyword evidence="9" id="KW-0378">Hydrolase</keyword>
<dbReference type="EMBL" id="JAVRBK010000001">
    <property type="protein sequence ID" value="KAK5650004.1"/>
    <property type="molecule type" value="Genomic_DNA"/>
</dbReference>
<dbReference type="Pfam" id="PF13359">
    <property type="entry name" value="DDE_Tnp_4"/>
    <property type="match status" value="1"/>
</dbReference>
<evidence type="ECO:0000256" key="5">
    <source>
        <dbReference type="ARBA" id="ARBA00015519"/>
    </source>
</evidence>
<evidence type="ECO:0000256" key="2">
    <source>
        <dbReference type="ARBA" id="ARBA00004123"/>
    </source>
</evidence>
<dbReference type="GO" id="GO:0005634">
    <property type="term" value="C:nucleus"/>
    <property type="evidence" value="ECO:0007669"/>
    <property type="project" value="UniProtKB-SubCell"/>
</dbReference>
<organism evidence="14 15">
    <name type="scientific">Pyrocoelia pectoralis</name>
    <dbReference type="NCBI Taxonomy" id="417401"/>
    <lineage>
        <taxon>Eukaryota</taxon>
        <taxon>Metazoa</taxon>
        <taxon>Ecdysozoa</taxon>
        <taxon>Arthropoda</taxon>
        <taxon>Hexapoda</taxon>
        <taxon>Insecta</taxon>
        <taxon>Pterygota</taxon>
        <taxon>Neoptera</taxon>
        <taxon>Endopterygota</taxon>
        <taxon>Coleoptera</taxon>
        <taxon>Polyphaga</taxon>
        <taxon>Elateriformia</taxon>
        <taxon>Elateroidea</taxon>
        <taxon>Lampyridae</taxon>
        <taxon>Lampyrinae</taxon>
        <taxon>Pyrocoelia</taxon>
    </lineage>
</organism>
<dbReference type="PANTHER" id="PTHR22930:SF289">
    <property type="entry name" value="DDE TNP4 DOMAIN-CONTAINING PROTEIN-RELATED"/>
    <property type="match status" value="1"/>
</dbReference>
<dbReference type="InterPro" id="IPR027806">
    <property type="entry name" value="HARBI1_dom"/>
</dbReference>
<evidence type="ECO:0000256" key="10">
    <source>
        <dbReference type="ARBA" id="ARBA00023242"/>
    </source>
</evidence>
<evidence type="ECO:0000256" key="9">
    <source>
        <dbReference type="ARBA" id="ARBA00022801"/>
    </source>
</evidence>
<dbReference type="GO" id="GO:0004518">
    <property type="term" value="F:nuclease activity"/>
    <property type="evidence" value="ECO:0007669"/>
    <property type="project" value="UniProtKB-KW"/>
</dbReference>
<dbReference type="PRINTS" id="PR02086">
    <property type="entry name" value="PUTNUCHARBI1"/>
</dbReference>
<proteinExistence type="inferred from homology"/>
<dbReference type="GO" id="GO:0005737">
    <property type="term" value="C:cytoplasm"/>
    <property type="evidence" value="ECO:0007669"/>
    <property type="project" value="UniProtKB-SubCell"/>
</dbReference>
<evidence type="ECO:0000256" key="8">
    <source>
        <dbReference type="ARBA" id="ARBA00022723"/>
    </source>
</evidence>
<sequence>MDAYIGILTDDEDFVGLIDAVDRQRARKVYRPRENHFTKWNDTEFIRRFRLSKNGVRFILQHIAQQISHPTQRNNAVSADVMLFVTLRFFATGSFLQVVGDFAGIDKSTACRIVNKVTRAIAVLHRTFIKMPSTEDEMASNSAEFYNIARFPKCIGAVDCTHIKITSPGGDEPEIYRNRKSFFSLNVQAVCDATCKIQNVVCRWPGSSHDSTIFNNSRLRANFENHNFSQYVLVGDSGYGIKSYLITPLGNAVTAAEQLFNEAQIRTRNPIERAFGIWKRRFPILAFGIRSQLHKVEAIVVATAVLHNIAVLLNEELPPLDMEHEAQIEFVNEVEVENVRDVIGGINNIVRHQLIEYFNTLVV</sequence>
<evidence type="ECO:0000313" key="15">
    <source>
        <dbReference type="Proteomes" id="UP001329430"/>
    </source>
</evidence>
<keyword evidence="10" id="KW-0539">Nucleus</keyword>
<accession>A0AAN7VT37</accession>
<gene>
    <name evidence="14" type="ORF">RI129_001033</name>
</gene>
<evidence type="ECO:0000256" key="6">
    <source>
        <dbReference type="ARBA" id="ARBA00022490"/>
    </source>
</evidence>
<dbReference type="Proteomes" id="UP001329430">
    <property type="component" value="Chromosome 1"/>
</dbReference>
<evidence type="ECO:0000256" key="7">
    <source>
        <dbReference type="ARBA" id="ARBA00022722"/>
    </source>
</evidence>
<reference evidence="14 15" key="1">
    <citation type="journal article" date="2024" name="Insects">
        <title>An Improved Chromosome-Level Genome Assembly of the Firefly Pyrocoelia pectoralis.</title>
        <authorList>
            <person name="Fu X."/>
            <person name="Meyer-Rochow V.B."/>
            <person name="Ballantyne L."/>
            <person name="Zhu X."/>
        </authorList>
    </citation>
    <scope>NUCLEOTIDE SEQUENCE [LARGE SCALE GENOMIC DNA]</scope>
    <source>
        <strain evidence="14">XCY_ONT2</strain>
    </source>
</reference>
<evidence type="ECO:0000256" key="1">
    <source>
        <dbReference type="ARBA" id="ARBA00001968"/>
    </source>
</evidence>
<comment type="similarity">
    <text evidence="4">Belongs to the HARBI1 family.</text>
</comment>
<dbReference type="InterPro" id="IPR045249">
    <property type="entry name" value="HARBI1-like"/>
</dbReference>
<comment type="caution">
    <text evidence="14">The sequence shown here is derived from an EMBL/GenBank/DDBJ whole genome shotgun (WGS) entry which is preliminary data.</text>
</comment>
<protein>
    <recommendedName>
        <fullName evidence="5">Putative nuclease HARBI1</fullName>
    </recommendedName>
    <alternativeName>
        <fullName evidence="11">Harbinger transposase-derived nuclease</fullName>
    </alternativeName>
</protein>
<dbReference type="PANTHER" id="PTHR22930">
    <property type="match status" value="1"/>
</dbReference>
<keyword evidence="6" id="KW-0963">Cytoplasm</keyword>
<comment type="subcellular location">
    <subcellularLocation>
        <location evidence="3">Cytoplasm</location>
    </subcellularLocation>
    <subcellularLocation>
        <location evidence="2">Nucleus</location>
    </subcellularLocation>
</comment>
<comment type="function">
    <text evidence="12">Transposase-derived protein that may have nuclease activity. Does not have transposase activity.</text>
</comment>
<evidence type="ECO:0000313" key="14">
    <source>
        <dbReference type="EMBL" id="KAK5650004.1"/>
    </source>
</evidence>
<dbReference type="GO" id="GO:0046872">
    <property type="term" value="F:metal ion binding"/>
    <property type="evidence" value="ECO:0007669"/>
    <property type="project" value="UniProtKB-KW"/>
</dbReference>
<dbReference type="AlphaFoldDB" id="A0AAN7VT37"/>
<dbReference type="GO" id="GO:0016787">
    <property type="term" value="F:hydrolase activity"/>
    <property type="evidence" value="ECO:0007669"/>
    <property type="project" value="UniProtKB-KW"/>
</dbReference>
<evidence type="ECO:0000256" key="4">
    <source>
        <dbReference type="ARBA" id="ARBA00006958"/>
    </source>
</evidence>
<dbReference type="InterPro" id="IPR026103">
    <property type="entry name" value="HARBI1_animal"/>
</dbReference>
<keyword evidence="7" id="KW-0540">Nuclease</keyword>
<evidence type="ECO:0000256" key="11">
    <source>
        <dbReference type="ARBA" id="ARBA00030126"/>
    </source>
</evidence>
<name>A0AAN7VT37_9COLE</name>
<keyword evidence="8" id="KW-0479">Metal-binding</keyword>
<comment type="cofactor">
    <cofactor evidence="1">
        <name>a divalent metal cation</name>
        <dbReference type="ChEBI" id="CHEBI:60240"/>
    </cofactor>
</comment>
<feature type="domain" description="DDE Tnp4" evidence="13">
    <location>
        <begin position="158"/>
        <end position="308"/>
    </location>
</feature>
<evidence type="ECO:0000256" key="3">
    <source>
        <dbReference type="ARBA" id="ARBA00004496"/>
    </source>
</evidence>
<evidence type="ECO:0000256" key="12">
    <source>
        <dbReference type="ARBA" id="ARBA00045850"/>
    </source>
</evidence>
<evidence type="ECO:0000259" key="13">
    <source>
        <dbReference type="Pfam" id="PF13359"/>
    </source>
</evidence>